<dbReference type="InterPro" id="IPR027005">
    <property type="entry name" value="PMT-like"/>
</dbReference>
<dbReference type="EC" id="2.4.1.-" evidence="10"/>
<feature type="transmembrane region" description="Helical" evidence="10">
    <location>
        <begin position="496"/>
        <end position="519"/>
    </location>
</feature>
<protein>
    <recommendedName>
        <fullName evidence="9 10">Polyprenol-phosphate-mannose--protein mannosyltransferase</fullName>
        <ecNumber evidence="10">2.4.1.-</ecNumber>
    </recommendedName>
</protein>
<feature type="transmembrane region" description="Helical" evidence="10">
    <location>
        <begin position="191"/>
        <end position="210"/>
    </location>
</feature>
<evidence type="ECO:0000256" key="11">
    <source>
        <dbReference type="SAM" id="MobiDB-lite"/>
    </source>
</evidence>
<keyword evidence="5 10" id="KW-0808">Transferase</keyword>
<evidence type="ECO:0000256" key="9">
    <source>
        <dbReference type="ARBA" id="ARBA00093617"/>
    </source>
</evidence>
<evidence type="ECO:0000259" key="13">
    <source>
        <dbReference type="Pfam" id="PF16192"/>
    </source>
</evidence>
<feature type="transmembrane region" description="Helical" evidence="10">
    <location>
        <begin position="531"/>
        <end position="554"/>
    </location>
</feature>
<feature type="transmembrane region" description="Helical" evidence="10">
    <location>
        <begin position="216"/>
        <end position="235"/>
    </location>
</feature>
<keyword evidence="4 10" id="KW-0328">Glycosyltransferase</keyword>
<evidence type="ECO:0000313" key="15">
    <source>
        <dbReference type="Proteomes" id="UP000286931"/>
    </source>
</evidence>
<keyword evidence="15" id="KW-1185">Reference proteome</keyword>
<evidence type="ECO:0000256" key="1">
    <source>
        <dbReference type="ARBA" id="ARBA00004127"/>
    </source>
</evidence>
<feature type="domain" description="Protein O-mannosyl-transferase C-terminal four TM" evidence="13">
    <location>
        <begin position="382"/>
        <end position="573"/>
    </location>
</feature>
<accession>A0A401YHR3</accession>
<feature type="region of interest" description="Disordered" evidence="11">
    <location>
        <begin position="1"/>
        <end position="34"/>
    </location>
</feature>
<dbReference type="PANTHER" id="PTHR10050">
    <property type="entry name" value="DOLICHYL-PHOSPHATE-MANNOSE--PROTEIN MANNOSYLTRANSFERASE"/>
    <property type="match status" value="1"/>
</dbReference>
<evidence type="ECO:0000256" key="4">
    <source>
        <dbReference type="ARBA" id="ARBA00022676"/>
    </source>
</evidence>
<evidence type="ECO:0000256" key="6">
    <source>
        <dbReference type="ARBA" id="ARBA00022692"/>
    </source>
</evidence>
<keyword evidence="7 10" id="KW-1133">Transmembrane helix</keyword>
<reference evidence="14 15" key="1">
    <citation type="submission" date="2018-12" db="EMBL/GenBank/DDBJ databases">
        <title>Draft genome sequence of Embleya hyalina NBRC 13850T.</title>
        <authorList>
            <person name="Komaki H."/>
            <person name="Hosoyama A."/>
            <person name="Kimura A."/>
            <person name="Ichikawa N."/>
            <person name="Tamura T."/>
        </authorList>
    </citation>
    <scope>NUCLEOTIDE SEQUENCE [LARGE SCALE GENOMIC DNA]</scope>
    <source>
        <strain evidence="14 15">NBRC 13850</strain>
    </source>
</reference>
<evidence type="ECO:0000256" key="8">
    <source>
        <dbReference type="ARBA" id="ARBA00023136"/>
    </source>
</evidence>
<dbReference type="Pfam" id="PF16192">
    <property type="entry name" value="PMT_4TMC"/>
    <property type="match status" value="1"/>
</dbReference>
<dbReference type="EMBL" id="BIFH01000015">
    <property type="protein sequence ID" value="GCD94123.1"/>
    <property type="molecule type" value="Genomic_DNA"/>
</dbReference>
<keyword evidence="6 10" id="KW-0812">Transmembrane</keyword>
<feature type="transmembrane region" description="Helical" evidence="10">
    <location>
        <begin position="473"/>
        <end position="490"/>
    </location>
</feature>
<evidence type="ECO:0000313" key="14">
    <source>
        <dbReference type="EMBL" id="GCD94123.1"/>
    </source>
</evidence>
<dbReference type="GO" id="GO:0012505">
    <property type="term" value="C:endomembrane system"/>
    <property type="evidence" value="ECO:0007669"/>
    <property type="project" value="UniProtKB-SubCell"/>
</dbReference>
<keyword evidence="10" id="KW-1003">Cell membrane</keyword>
<dbReference type="RefSeq" id="WP_246126538.1">
    <property type="nucleotide sequence ID" value="NZ_BIFH01000015.1"/>
</dbReference>
<organism evidence="14 15">
    <name type="scientific">Embleya hyalina</name>
    <dbReference type="NCBI Taxonomy" id="516124"/>
    <lineage>
        <taxon>Bacteria</taxon>
        <taxon>Bacillati</taxon>
        <taxon>Actinomycetota</taxon>
        <taxon>Actinomycetes</taxon>
        <taxon>Kitasatosporales</taxon>
        <taxon>Streptomycetaceae</taxon>
        <taxon>Embleya</taxon>
    </lineage>
</organism>
<proteinExistence type="inferred from homology"/>
<dbReference type="Pfam" id="PF02366">
    <property type="entry name" value="PMT"/>
    <property type="match status" value="1"/>
</dbReference>
<evidence type="ECO:0000256" key="3">
    <source>
        <dbReference type="ARBA" id="ARBA00007222"/>
    </source>
</evidence>
<sequence length="574" mass="64117">MTSDVATDQPTRKRAPQGDADSPGDPGTARPEPRGWAWSLARFGYRDRPPTSLRERLVPSYTDNSAYTGGGWLPCILVTLLAGFIRFWNLGKPKAVIFDETYYAKDAWSLLKLGYEGTWPKEANDQILAGQTDTLQTQGSYIVHPPIGKWTIALGEQLFGLTPFGWRFALAVLGTLSVLMLCRIGRRLLRSTLLGCVAGLLMALDGLHFVMSRTSLLDLVLMFWILAAFGALLIDRDDTRALAARMFKDGPDATRAATARFGLRPWRIVAGICLGLACGTKWSGVYVLAALGVLTVLWDAGTRRACGARRPYRATLRHDVLFAFLSTVAVALGIYIWSWTGWFLTDNGYFRHWADDRAGLSPDHVLGIPLPQFGMTWVPAPLRSLWHYHAEMWSFHTGLDSPHPYQSNPWSWLVLGRPVAYYFETVHQGTAGCTEQDCYQTVLGIGTPLLWWTGVVAVGYLLFRWAGRRDWRAGAILCGLAAAYLPWMAYQQRTIFLFYAVAFVPFLCLAVTMMLGALLGPPGATERRRAWGTAGVVAIIALIAWNFLYFYPIFTGETITRSGWLDRMWFSTWI</sequence>
<name>A0A401YHR3_9ACTN</name>
<dbReference type="Proteomes" id="UP000286931">
    <property type="component" value="Unassembled WGS sequence"/>
</dbReference>
<dbReference type="InterPro" id="IPR003342">
    <property type="entry name" value="ArnT-like_N"/>
</dbReference>
<dbReference type="AlphaFoldDB" id="A0A401YHR3"/>
<comment type="subcellular location">
    <subcellularLocation>
        <location evidence="10">Cell membrane</location>
    </subcellularLocation>
    <subcellularLocation>
        <location evidence="1">Endomembrane system</location>
        <topology evidence="1">Multi-pass membrane protein</topology>
    </subcellularLocation>
</comment>
<evidence type="ECO:0000256" key="7">
    <source>
        <dbReference type="ARBA" id="ARBA00022989"/>
    </source>
</evidence>
<feature type="transmembrane region" description="Helical" evidence="10">
    <location>
        <begin position="320"/>
        <end position="340"/>
    </location>
</feature>
<dbReference type="UniPathway" id="UPA00378"/>
<evidence type="ECO:0000256" key="10">
    <source>
        <dbReference type="RuleBase" id="RU367007"/>
    </source>
</evidence>
<evidence type="ECO:0000259" key="12">
    <source>
        <dbReference type="Pfam" id="PF02366"/>
    </source>
</evidence>
<feature type="transmembrane region" description="Helical" evidence="10">
    <location>
        <begin position="164"/>
        <end position="184"/>
    </location>
</feature>
<dbReference type="GO" id="GO:0005886">
    <property type="term" value="C:plasma membrane"/>
    <property type="evidence" value="ECO:0007669"/>
    <property type="project" value="UniProtKB-SubCell"/>
</dbReference>
<dbReference type="PANTHER" id="PTHR10050:SF46">
    <property type="entry name" value="PROTEIN O-MANNOSYL-TRANSFERASE 2"/>
    <property type="match status" value="1"/>
</dbReference>
<comment type="function">
    <text evidence="10">Protein O-mannosyltransferase that catalyzes the transfer of a single mannose residue from a polyprenol phospho-mannosyl lipidic donor to the hydroxyl group of selected serine and threonine residues in acceptor proteins.</text>
</comment>
<dbReference type="GO" id="GO:0004169">
    <property type="term" value="F:dolichyl-phosphate-mannose-protein mannosyltransferase activity"/>
    <property type="evidence" value="ECO:0007669"/>
    <property type="project" value="UniProtKB-UniRule"/>
</dbReference>
<gene>
    <name evidence="14" type="ORF">EHYA_01780</name>
</gene>
<evidence type="ECO:0000256" key="5">
    <source>
        <dbReference type="ARBA" id="ARBA00022679"/>
    </source>
</evidence>
<feature type="transmembrane region" description="Helical" evidence="10">
    <location>
        <begin position="66"/>
        <end position="88"/>
    </location>
</feature>
<feature type="domain" description="ArnT-like N-terminal" evidence="12">
    <location>
        <begin position="77"/>
        <end position="296"/>
    </location>
</feature>
<keyword evidence="8 10" id="KW-0472">Membrane</keyword>
<comment type="similarity">
    <text evidence="3 10">Belongs to the glycosyltransferase 39 family.</text>
</comment>
<comment type="pathway">
    <text evidence="2 10">Protein modification; protein glycosylation.</text>
</comment>
<comment type="caution">
    <text evidence="14">The sequence shown here is derived from an EMBL/GenBank/DDBJ whole genome shotgun (WGS) entry which is preliminary data.</text>
</comment>
<evidence type="ECO:0000256" key="2">
    <source>
        <dbReference type="ARBA" id="ARBA00004922"/>
    </source>
</evidence>
<feature type="transmembrane region" description="Helical" evidence="10">
    <location>
        <begin position="449"/>
        <end position="466"/>
    </location>
</feature>
<dbReference type="InterPro" id="IPR032421">
    <property type="entry name" value="PMT_4TMC"/>
</dbReference>